<dbReference type="AlphaFoldDB" id="I0JLW6"/>
<proteinExistence type="predicted"/>
<dbReference type="EMBL" id="HE717023">
    <property type="protein sequence ID" value="CCG45136.1"/>
    <property type="molecule type" value="Genomic_DNA"/>
</dbReference>
<organism evidence="1 2">
    <name type="scientific">Halobacillus halophilus (strain ATCC 35676 / DSM 2266 / JCM 20832 / KCTC 3685 / LMG 17431 / NBRC 102448 / NCIMB 2269)</name>
    <name type="common">Sporosarcina halophila</name>
    <dbReference type="NCBI Taxonomy" id="866895"/>
    <lineage>
        <taxon>Bacteria</taxon>
        <taxon>Bacillati</taxon>
        <taxon>Bacillota</taxon>
        <taxon>Bacilli</taxon>
        <taxon>Bacillales</taxon>
        <taxon>Bacillaceae</taxon>
        <taxon>Halobacillus</taxon>
    </lineage>
</organism>
<dbReference type="KEGG" id="hhd:HBHAL_2788"/>
<gene>
    <name evidence="1" type="ordered locus">HBHAL_2788</name>
</gene>
<evidence type="ECO:0000313" key="2">
    <source>
        <dbReference type="Proteomes" id="UP000007397"/>
    </source>
</evidence>
<sequence>MGALLEHHLVDFPDLNHNKIEGTDVMPSILS</sequence>
<accession>I0JLW6</accession>
<keyword evidence="2" id="KW-1185">Reference proteome</keyword>
<reference evidence="1 2" key="1">
    <citation type="journal article" date="2013" name="Environ. Microbiol.">
        <title>Chloride and organic osmolytes: a hybrid strategy to cope with elevated salinities by the moderately halophilic, chloride-dependent bacterium Halobacillus halophilus.</title>
        <authorList>
            <person name="Saum S.H."/>
            <person name="Pfeiffer F."/>
            <person name="Palm P."/>
            <person name="Rampp M."/>
            <person name="Schuster S.C."/>
            <person name="Muller V."/>
            <person name="Oesterhelt D."/>
        </authorList>
    </citation>
    <scope>NUCLEOTIDE SEQUENCE [LARGE SCALE GENOMIC DNA]</scope>
    <source>
        <strain evidence="2">ATCC 35676 / DSM 2266 / JCM 20832 / KCTC 3685 / LMG 17431 / NBRC 102448 / NCIMB 2269</strain>
    </source>
</reference>
<protein>
    <submittedName>
        <fullName evidence="1">Uncharacterized protein</fullName>
    </submittedName>
</protein>
<dbReference type="HOGENOM" id="CLU_3396833_0_0_9"/>
<name>I0JLW6_HALH3</name>
<dbReference type="Proteomes" id="UP000007397">
    <property type="component" value="Chromosome"/>
</dbReference>
<evidence type="ECO:0000313" key="1">
    <source>
        <dbReference type="EMBL" id="CCG45136.1"/>
    </source>
</evidence>